<reference evidence="1" key="1">
    <citation type="journal article" date="2012" name="PLoS ONE">
        <title>Gene sets for utilization of primary and secondary nutrition supplies in the distal gut of endangered iberian lynx.</title>
        <authorList>
            <person name="Alcaide M."/>
            <person name="Messina E."/>
            <person name="Richter M."/>
            <person name="Bargiela R."/>
            <person name="Peplies J."/>
            <person name="Huws S.A."/>
            <person name="Newbold C.J."/>
            <person name="Golyshin P.N."/>
            <person name="Simon M.A."/>
            <person name="Lopez G."/>
            <person name="Yakimov M.M."/>
            <person name="Ferrer M."/>
        </authorList>
    </citation>
    <scope>NUCLEOTIDE SEQUENCE</scope>
</reference>
<proteinExistence type="predicted"/>
<organism evidence="1">
    <name type="scientific">gut metagenome</name>
    <dbReference type="NCBI Taxonomy" id="749906"/>
    <lineage>
        <taxon>unclassified sequences</taxon>
        <taxon>metagenomes</taxon>
        <taxon>organismal metagenomes</taxon>
    </lineage>
</organism>
<accession>J9C8N0</accession>
<sequence>MPTGTSSAGMLGMVSRMVFSLSSMSFSSLSSSAILSPKARTAAICSEAS</sequence>
<gene>
    <name evidence="1" type="ORF">EVA_15645</name>
</gene>
<dbReference type="AlphaFoldDB" id="J9C8N0"/>
<protein>
    <submittedName>
        <fullName evidence="1">Secreted protein</fullName>
    </submittedName>
</protein>
<dbReference type="EMBL" id="AMCI01005385">
    <property type="protein sequence ID" value="EJW96250.1"/>
    <property type="molecule type" value="Genomic_DNA"/>
</dbReference>
<name>J9C8N0_9ZZZZ</name>
<evidence type="ECO:0000313" key="1">
    <source>
        <dbReference type="EMBL" id="EJW96250.1"/>
    </source>
</evidence>
<comment type="caution">
    <text evidence="1">The sequence shown here is derived from an EMBL/GenBank/DDBJ whole genome shotgun (WGS) entry which is preliminary data.</text>
</comment>